<organism evidence="8 9">
    <name type="scientific">Saprolegnia parasitica (strain CBS 223.65)</name>
    <dbReference type="NCBI Taxonomy" id="695850"/>
    <lineage>
        <taxon>Eukaryota</taxon>
        <taxon>Sar</taxon>
        <taxon>Stramenopiles</taxon>
        <taxon>Oomycota</taxon>
        <taxon>Saprolegniomycetes</taxon>
        <taxon>Saprolegniales</taxon>
        <taxon>Saprolegniaceae</taxon>
        <taxon>Saprolegnia</taxon>
    </lineage>
</organism>
<feature type="transmembrane region" description="Helical" evidence="7">
    <location>
        <begin position="494"/>
        <end position="517"/>
    </location>
</feature>
<dbReference type="GO" id="GO:0016020">
    <property type="term" value="C:membrane"/>
    <property type="evidence" value="ECO:0007669"/>
    <property type="project" value="UniProtKB-SubCell"/>
</dbReference>
<feature type="transmembrane region" description="Helical" evidence="7">
    <location>
        <begin position="101"/>
        <end position="120"/>
    </location>
</feature>
<comment type="similarity">
    <text evidence="2">Belongs to the major facilitator superfamily. Folate-biopterin transporter (TC 2.A.71) family.</text>
</comment>
<evidence type="ECO:0000256" key="2">
    <source>
        <dbReference type="ARBA" id="ARBA00007015"/>
    </source>
</evidence>
<keyword evidence="5 7" id="KW-1133">Transmembrane helix</keyword>
<dbReference type="SUPFAM" id="SSF103473">
    <property type="entry name" value="MFS general substrate transporter"/>
    <property type="match status" value="1"/>
</dbReference>
<dbReference type="InterPro" id="IPR036259">
    <property type="entry name" value="MFS_trans_sf"/>
</dbReference>
<accession>A0A067CJA1</accession>
<dbReference type="Proteomes" id="UP000030745">
    <property type="component" value="Unassembled WGS sequence"/>
</dbReference>
<evidence type="ECO:0000256" key="4">
    <source>
        <dbReference type="ARBA" id="ARBA00022692"/>
    </source>
</evidence>
<feature type="transmembrane region" description="Helical" evidence="7">
    <location>
        <begin position="201"/>
        <end position="222"/>
    </location>
</feature>
<dbReference type="PANTHER" id="PTHR31585:SF5">
    <property type="entry name" value="RNA-BINDING S4 DOMAIN-CONTAINING PROTEIN"/>
    <property type="match status" value="1"/>
</dbReference>
<dbReference type="Pfam" id="PF03092">
    <property type="entry name" value="BT1"/>
    <property type="match status" value="1"/>
</dbReference>
<dbReference type="AlphaFoldDB" id="A0A067CJA1"/>
<dbReference type="InterPro" id="IPR039309">
    <property type="entry name" value="BT1"/>
</dbReference>
<keyword evidence="6 7" id="KW-0472">Membrane</keyword>
<comment type="subcellular location">
    <subcellularLocation>
        <location evidence="1">Membrane</location>
        <topology evidence="1">Multi-pass membrane protein</topology>
    </subcellularLocation>
</comment>
<feature type="transmembrane region" description="Helical" evidence="7">
    <location>
        <begin position="314"/>
        <end position="336"/>
    </location>
</feature>
<feature type="transmembrane region" description="Helical" evidence="7">
    <location>
        <begin position="455"/>
        <end position="473"/>
    </location>
</feature>
<feature type="transmembrane region" description="Helical" evidence="7">
    <location>
        <begin position="277"/>
        <end position="294"/>
    </location>
</feature>
<dbReference type="GeneID" id="24127136"/>
<dbReference type="RefSeq" id="XP_012198501.1">
    <property type="nucleotide sequence ID" value="XM_012343111.1"/>
</dbReference>
<dbReference type="PANTHER" id="PTHR31585">
    <property type="entry name" value="FOLATE-BIOPTERIN TRANSPORTER 1, CHLOROPLASTIC"/>
    <property type="match status" value="1"/>
</dbReference>
<keyword evidence="4 7" id="KW-0812">Transmembrane</keyword>
<keyword evidence="9" id="KW-1185">Reference proteome</keyword>
<dbReference type="STRING" id="695850.A0A067CJA1"/>
<feature type="transmembrane region" description="Helical" evidence="7">
    <location>
        <begin position="155"/>
        <end position="180"/>
    </location>
</feature>
<reference evidence="8 9" key="1">
    <citation type="journal article" date="2013" name="PLoS Genet.">
        <title>Distinctive expansion of potential virulence genes in the genome of the oomycete fish pathogen Saprolegnia parasitica.</title>
        <authorList>
            <person name="Jiang R.H."/>
            <person name="de Bruijn I."/>
            <person name="Haas B.J."/>
            <person name="Belmonte R."/>
            <person name="Lobach L."/>
            <person name="Christie J."/>
            <person name="van den Ackerveken G."/>
            <person name="Bottin A."/>
            <person name="Bulone V."/>
            <person name="Diaz-Moreno S.M."/>
            <person name="Dumas B."/>
            <person name="Fan L."/>
            <person name="Gaulin E."/>
            <person name="Govers F."/>
            <person name="Grenville-Briggs L.J."/>
            <person name="Horner N.R."/>
            <person name="Levin J.Z."/>
            <person name="Mammella M."/>
            <person name="Meijer H.J."/>
            <person name="Morris P."/>
            <person name="Nusbaum C."/>
            <person name="Oome S."/>
            <person name="Phillips A.J."/>
            <person name="van Rooyen D."/>
            <person name="Rzeszutek E."/>
            <person name="Saraiva M."/>
            <person name="Secombes C.J."/>
            <person name="Seidl M.F."/>
            <person name="Snel B."/>
            <person name="Stassen J.H."/>
            <person name="Sykes S."/>
            <person name="Tripathy S."/>
            <person name="van den Berg H."/>
            <person name="Vega-Arreguin J.C."/>
            <person name="Wawra S."/>
            <person name="Young S.K."/>
            <person name="Zeng Q."/>
            <person name="Dieguez-Uribeondo J."/>
            <person name="Russ C."/>
            <person name="Tyler B.M."/>
            <person name="van West P."/>
        </authorList>
    </citation>
    <scope>NUCLEOTIDE SEQUENCE [LARGE SCALE GENOMIC DNA]</scope>
    <source>
        <strain evidence="8 9">CBS 223.65</strain>
    </source>
</reference>
<feature type="transmembrane region" description="Helical" evidence="7">
    <location>
        <begin position="36"/>
        <end position="57"/>
    </location>
</feature>
<dbReference type="OMA" id="WRHIGLV"/>
<protein>
    <recommendedName>
        <fullName evidence="10">Major facilitator superfamily associated domain-containing protein</fullName>
    </recommendedName>
</protein>
<feature type="transmembrane region" description="Helical" evidence="7">
    <location>
        <begin position="228"/>
        <end position="251"/>
    </location>
</feature>
<dbReference type="VEuPathDB" id="FungiDB:SPRG_04705"/>
<evidence type="ECO:0000256" key="3">
    <source>
        <dbReference type="ARBA" id="ARBA00022448"/>
    </source>
</evidence>
<evidence type="ECO:0000256" key="7">
    <source>
        <dbReference type="SAM" id="Phobius"/>
    </source>
</evidence>
<feature type="transmembrane region" description="Helical" evidence="7">
    <location>
        <begin position="343"/>
        <end position="368"/>
    </location>
</feature>
<evidence type="ECO:0000313" key="8">
    <source>
        <dbReference type="EMBL" id="KDO30804.1"/>
    </source>
</evidence>
<proteinExistence type="inferred from homology"/>
<evidence type="ECO:0000256" key="1">
    <source>
        <dbReference type="ARBA" id="ARBA00004141"/>
    </source>
</evidence>
<gene>
    <name evidence="8" type="ORF">SPRG_04705</name>
</gene>
<evidence type="ECO:0000256" key="6">
    <source>
        <dbReference type="ARBA" id="ARBA00023136"/>
    </source>
</evidence>
<keyword evidence="3" id="KW-0813">Transport</keyword>
<evidence type="ECO:0008006" key="10">
    <source>
        <dbReference type="Google" id="ProtNLM"/>
    </source>
</evidence>
<sequence length="532" mass="57883">MLEDHEGLLAKPDDDDDDAYADGVPILLHWRHIGLVANYAVVGLLMGTFPRCIYPYFRMYLNMDGYQVSAAKTLIGIAWSFKIVVGVLSDSAPICGYRRRPYIYLGWLLCFGFLLAMALLPPETPYYADGQIRTVANASLRRIQNPDAPFAGVTYLLLLMGATVGYVMVDVACDAVMVELARAERMDVRGHTQTLSYITKWLCASVASGVVGLTLNGAAYGGNFDWSISFNALMGGYALVVLAVLPLAGCVPDTIPVGMPSLATKCHQLYLLCHQRALWQIMIFQFLNTFFFSFEATPGAVVQSEWAKVRPINEALFCILSCWLLAAGMLLTKLYFLQHDWRLLILVTSLFVVLIDGSVSYLTIYGIIRSEWFFLGGPALAHLPDGVRSIVTSFVIVEVADAGHEGATYGLLTTVGNLAEPFAIALSKVVDAPFNVFQDQVITDTPAVRDRVACTFGIMYAMKLLSLGTLLLLPSQKAAAQHLRAHGGTHRGMANVTLSMAALCLLFGIVTNLLSVFPSTACLVLAGGEGCK</sequence>
<dbReference type="OrthoDB" id="754047at2759"/>
<name>A0A067CJA1_SAPPC</name>
<evidence type="ECO:0000256" key="5">
    <source>
        <dbReference type="ARBA" id="ARBA00022989"/>
    </source>
</evidence>
<dbReference type="KEGG" id="spar:SPRG_04705"/>
<dbReference type="EMBL" id="KK583200">
    <property type="protein sequence ID" value="KDO30804.1"/>
    <property type="molecule type" value="Genomic_DNA"/>
</dbReference>
<evidence type="ECO:0000313" key="9">
    <source>
        <dbReference type="Proteomes" id="UP000030745"/>
    </source>
</evidence>